<evidence type="ECO:0000256" key="5">
    <source>
        <dbReference type="ARBA" id="ARBA00023163"/>
    </source>
</evidence>
<evidence type="ECO:0000256" key="1">
    <source>
        <dbReference type="ARBA" id="ARBA00022553"/>
    </source>
</evidence>
<keyword evidence="9" id="KW-1185">Reference proteome</keyword>
<dbReference type="GO" id="GO:0000976">
    <property type="term" value="F:transcription cis-regulatory region binding"/>
    <property type="evidence" value="ECO:0007669"/>
    <property type="project" value="TreeGrafter"/>
</dbReference>
<evidence type="ECO:0000259" key="7">
    <source>
        <dbReference type="PROSITE" id="PS51755"/>
    </source>
</evidence>
<dbReference type="EMBL" id="VDES01000001">
    <property type="protein sequence ID" value="MBA1373010.1"/>
    <property type="molecule type" value="Genomic_DNA"/>
</dbReference>
<evidence type="ECO:0000256" key="4">
    <source>
        <dbReference type="ARBA" id="ARBA00023125"/>
    </source>
</evidence>
<dbReference type="Pfam" id="PF00486">
    <property type="entry name" value="Trans_reg_C"/>
    <property type="match status" value="1"/>
</dbReference>
<dbReference type="AlphaFoldDB" id="A0A7V8U756"/>
<evidence type="ECO:0000256" key="2">
    <source>
        <dbReference type="ARBA" id="ARBA00023012"/>
    </source>
</evidence>
<dbReference type="PANTHER" id="PTHR48111:SF1">
    <property type="entry name" value="TWO-COMPONENT RESPONSE REGULATOR ORR33"/>
    <property type="match status" value="1"/>
</dbReference>
<sequence length="237" mass="25917">MNVHYRPALSTAPATGGGSMSPWLLVGSEPTELERLALALARFGIDAQPHFDGPALVRYRPVLCDARCRAVVQSWLDDIPQRSAPLLFVGAGTSGTRARLIEAGADDAISARVGPDELAARMKAAARLNAALQGHIRLANFTFDTGLRQVRWQGETLSLMPREYDLLLALVRHVGEIVSRDDLLHAIWQTPFDPGTNSVEVHICKLRRRLAGMADRVWIETVRHRGYRLVLAAASGG</sequence>
<proteinExistence type="predicted"/>
<gene>
    <name evidence="8" type="ORF">FG486_01560</name>
</gene>
<dbReference type="PANTHER" id="PTHR48111">
    <property type="entry name" value="REGULATOR OF RPOS"/>
    <property type="match status" value="1"/>
</dbReference>
<dbReference type="GO" id="GO:0005829">
    <property type="term" value="C:cytosol"/>
    <property type="evidence" value="ECO:0007669"/>
    <property type="project" value="TreeGrafter"/>
</dbReference>
<dbReference type="PROSITE" id="PS51755">
    <property type="entry name" value="OMPR_PHOB"/>
    <property type="match status" value="1"/>
</dbReference>
<reference evidence="8 9" key="1">
    <citation type="journal article" date="1994" name="Int. J. Syst. Bacteriol.">
        <title>Phylogenetic positions of novel aerobic, bacteriochlorophyll a-containing bacteria and description of Roseococcus thiosulfatophilus gen. nov., sp. nov., Erythromicrobium ramosum gen. nov., sp. nov., and Erythrobacter litoralis sp. nov.</title>
        <authorList>
            <person name="Yurkov V."/>
            <person name="Stackebrandt E."/>
            <person name="Holmes A."/>
            <person name="Fuerst J.A."/>
            <person name="Hugenholtz P."/>
            <person name="Golecki J."/>
            <person name="Gad'on N."/>
            <person name="Gorlenko V.M."/>
            <person name="Kompantseva E.I."/>
            <person name="Drews G."/>
        </authorList>
    </citation>
    <scope>NUCLEOTIDE SEQUENCE [LARGE SCALE GENOMIC DNA]</scope>
    <source>
        <strain evidence="8 9">KR-99</strain>
    </source>
</reference>
<dbReference type="InterPro" id="IPR036388">
    <property type="entry name" value="WH-like_DNA-bd_sf"/>
</dbReference>
<evidence type="ECO:0000313" key="8">
    <source>
        <dbReference type="EMBL" id="MBA1373010.1"/>
    </source>
</evidence>
<feature type="domain" description="OmpR/PhoB-type" evidence="7">
    <location>
        <begin position="133"/>
        <end position="231"/>
    </location>
</feature>
<keyword evidence="4 6" id="KW-0238">DNA-binding</keyword>
<accession>A0A7V8U756</accession>
<protein>
    <submittedName>
        <fullName evidence="8">Response regulator transcription factor</fullName>
    </submittedName>
</protein>
<organism evidence="8 9">
    <name type="scientific">Sphingomonas ursincola</name>
    <dbReference type="NCBI Taxonomy" id="56361"/>
    <lineage>
        <taxon>Bacteria</taxon>
        <taxon>Pseudomonadati</taxon>
        <taxon>Pseudomonadota</taxon>
        <taxon>Alphaproteobacteria</taxon>
        <taxon>Sphingomonadales</taxon>
        <taxon>Sphingomonadaceae</taxon>
        <taxon>Sphingomonas</taxon>
    </lineage>
</organism>
<keyword evidence="1" id="KW-0597">Phosphoprotein</keyword>
<dbReference type="InterPro" id="IPR011006">
    <property type="entry name" value="CheY-like_superfamily"/>
</dbReference>
<dbReference type="GO" id="GO:0032993">
    <property type="term" value="C:protein-DNA complex"/>
    <property type="evidence" value="ECO:0007669"/>
    <property type="project" value="TreeGrafter"/>
</dbReference>
<dbReference type="SUPFAM" id="SSF52172">
    <property type="entry name" value="CheY-like"/>
    <property type="match status" value="1"/>
</dbReference>
<feature type="DNA-binding region" description="OmpR/PhoB-type" evidence="6">
    <location>
        <begin position="133"/>
        <end position="231"/>
    </location>
</feature>
<comment type="caution">
    <text evidence="8">The sequence shown here is derived from an EMBL/GenBank/DDBJ whole genome shotgun (WGS) entry which is preliminary data.</text>
</comment>
<dbReference type="Gene3D" id="1.10.10.10">
    <property type="entry name" value="Winged helix-like DNA-binding domain superfamily/Winged helix DNA-binding domain"/>
    <property type="match status" value="1"/>
</dbReference>
<evidence type="ECO:0000256" key="3">
    <source>
        <dbReference type="ARBA" id="ARBA00023015"/>
    </source>
</evidence>
<keyword evidence="2" id="KW-0902">Two-component regulatory system</keyword>
<dbReference type="SMART" id="SM00862">
    <property type="entry name" value="Trans_reg_C"/>
    <property type="match status" value="1"/>
</dbReference>
<dbReference type="GO" id="GO:0006355">
    <property type="term" value="P:regulation of DNA-templated transcription"/>
    <property type="evidence" value="ECO:0007669"/>
    <property type="project" value="InterPro"/>
</dbReference>
<evidence type="ECO:0000313" key="9">
    <source>
        <dbReference type="Proteomes" id="UP000589292"/>
    </source>
</evidence>
<dbReference type="InterPro" id="IPR016032">
    <property type="entry name" value="Sig_transdc_resp-reg_C-effctor"/>
</dbReference>
<keyword evidence="5" id="KW-0804">Transcription</keyword>
<dbReference type="SUPFAM" id="SSF46894">
    <property type="entry name" value="C-terminal effector domain of the bipartite response regulators"/>
    <property type="match status" value="1"/>
</dbReference>
<evidence type="ECO:0000256" key="6">
    <source>
        <dbReference type="PROSITE-ProRule" id="PRU01091"/>
    </source>
</evidence>
<dbReference type="GO" id="GO:0000156">
    <property type="term" value="F:phosphorelay response regulator activity"/>
    <property type="evidence" value="ECO:0007669"/>
    <property type="project" value="TreeGrafter"/>
</dbReference>
<dbReference type="InterPro" id="IPR039420">
    <property type="entry name" value="WalR-like"/>
</dbReference>
<keyword evidence="3" id="KW-0805">Transcription regulation</keyword>
<dbReference type="InterPro" id="IPR001867">
    <property type="entry name" value="OmpR/PhoB-type_DNA-bd"/>
</dbReference>
<name>A0A7V8U756_9SPHN</name>
<dbReference type="CDD" id="cd00383">
    <property type="entry name" value="trans_reg_C"/>
    <property type="match status" value="1"/>
</dbReference>
<dbReference type="Proteomes" id="UP000589292">
    <property type="component" value="Unassembled WGS sequence"/>
</dbReference>